<dbReference type="Proteomes" id="UP000177486">
    <property type="component" value="Unassembled WGS sequence"/>
</dbReference>
<evidence type="ECO:0000313" key="2">
    <source>
        <dbReference type="Proteomes" id="UP000177486"/>
    </source>
</evidence>
<dbReference type="AlphaFoldDB" id="A0A1G2EXX6"/>
<dbReference type="InterPro" id="IPR036388">
    <property type="entry name" value="WH-like_DNA-bd_sf"/>
</dbReference>
<reference evidence="1 2" key="1">
    <citation type="journal article" date="2016" name="Nat. Commun.">
        <title>Thousands of microbial genomes shed light on interconnected biogeochemical processes in an aquifer system.</title>
        <authorList>
            <person name="Anantharaman K."/>
            <person name="Brown C.T."/>
            <person name="Hug L.A."/>
            <person name="Sharon I."/>
            <person name="Castelle C.J."/>
            <person name="Probst A.J."/>
            <person name="Thomas B.C."/>
            <person name="Singh A."/>
            <person name="Wilkins M.J."/>
            <person name="Karaoz U."/>
            <person name="Brodie E.L."/>
            <person name="Williams K.H."/>
            <person name="Hubbard S.S."/>
            <person name="Banfield J.F."/>
        </authorList>
    </citation>
    <scope>NUCLEOTIDE SEQUENCE [LARGE SCALE GENOMIC DNA]</scope>
</reference>
<protein>
    <recommendedName>
        <fullName evidence="3">HTH deoR-type domain-containing protein</fullName>
    </recommendedName>
</protein>
<dbReference type="SUPFAM" id="SSF46785">
    <property type="entry name" value="Winged helix' DNA-binding domain"/>
    <property type="match status" value="1"/>
</dbReference>
<dbReference type="EMBL" id="MHMQ01000015">
    <property type="protein sequence ID" value="OGZ30666.1"/>
    <property type="molecule type" value="Genomic_DNA"/>
</dbReference>
<accession>A0A1G2EXX6</accession>
<dbReference type="Gene3D" id="1.10.10.10">
    <property type="entry name" value="Winged helix-like DNA-binding domain superfamily/Winged helix DNA-binding domain"/>
    <property type="match status" value="1"/>
</dbReference>
<sequence>MSENNGNGHLEHIYERSQKLTEALYRVTDLFSDSEPLKWLLRRDGLEIFESILKIKTASPNERVRGLDIISENIRQSIRTLELASSGSFISEANFQVLKREYLNLADYLSERKYDILPEPSAVGLIGHEPIGQLSNGFNGQHVSNQVHDKNEENESGQNSVLTTVKSTALANNVGGGERRGEIISFIKEKDWVSIGELADVFRGRISGKTLQRDLVGMATEGLLIKEGEKRWRRYKLAPAP</sequence>
<gene>
    <name evidence="1" type="ORF">A2931_01990</name>
</gene>
<evidence type="ECO:0000313" key="1">
    <source>
        <dbReference type="EMBL" id="OGZ30666.1"/>
    </source>
</evidence>
<organism evidence="1 2">
    <name type="scientific">Candidatus Niyogibacteria bacterium RIFCSPLOWO2_01_FULL_45_48</name>
    <dbReference type="NCBI Taxonomy" id="1801724"/>
    <lineage>
        <taxon>Bacteria</taxon>
        <taxon>Candidatus Niyogiibacteriota</taxon>
    </lineage>
</organism>
<name>A0A1G2EXX6_9BACT</name>
<proteinExistence type="predicted"/>
<comment type="caution">
    <text evidence="1">The sequence shown here is derived from an EMBL/GenBank/DDBJ whole genome shotgun (WGS) entry which is preliminary data.</text>
</comment>
<dbReference type="InterPro" id="IPR036390">
    <property type="entry name" value="WH_DNA-bd_sf"/>
</dbReference>
<evidence type="ECO:0008006" key="3">
    <source>
        <dbReference type="Google" id="ProtNLM"/>
    </source>
</evidence>